<protein>
    <submittedName>
        <fullName evidence="2">Uncharacterized protein</fullName>
    </submittedName>
</protein>
<sequence length="208" mass="23008">MWDIPSNFPKSSDAMAVDAEECRCQSRSSRQSRCSAPEVLPPSSHRLPCVVLLAPPSTVARNVERTPDGRQALGDRCERLDDDGAHQVDLRRAGRRVKANEGKFWPDGCSASHTIVCYIRSRSGPLRTSFEPEKSARGHANSSAIARGAGGNDPRYSKRVLGQINRGVFLQSELNEQEVHLVAESDEDGRRLCDRTGRGERGRLKQSR</sequence>
<gene>
    <name evidence="2" type="ORF">AAT19DRAFT_16550</name>
</gene>
<dbReference type="AlphaFoldDB" id="A0A2T0A3W4"/>
<dbReference type="Proteomes" id="UP000239560">
    <property type="component" value="Unassembled WGS sequence"/>
</dbReference>
<accession>A0A2T0A3W4</accession>
<evidence type="ECO:0000313" key="3">
    <source>
        <dbReference type="Proteomes" id="UP000239560"/>
    </source>
</evidence>
<name>A0A2T0A3W4_RHOTO</name>
<reference evidence="2 3" key="1">
    <citation type="journal article" date="2018" name="Elife">
        <title>Functional genomics of lipid metabolism in the oleaginous yeast Rhodosporidium toruloides.</title>
        <authorList>
            <person name="Coradetti S.T."/>
            <person name="Pinel D."/>
            <person name="Geiselman G."/>
            <person name="Ito M."/>
            <person name="Mondo S."/>
            <person name="Reilly M.C."/>
            <person name="Cheng Y.F."/>
            <person name="Bauer S."/>
            <person name="Grigoriev I."/>
            <person name="Gladden J.M."/>
            <person name="Simmons B.A."/>
            <person name="Brem R."/>
            <person name="Arkin A.P."/>
            <person name="Skerker J.M."/>
        </authorList>
    </citation>
    <scope>NUCLEOTIDE SEQUENCE [LARGE SCALE GENOMIC DNA]</scope>
    <source>
        <strain evidence="2 3">NBRC 0880</strain>
    </source>
</reference>
<proteinExistence type="predicted"/>
<organism evidence="2 3">
    <name type="scientific">Rhodotorula toruloides</name>
    <name type="common">Yeast</name>
    <name type="synonym">Rhodosporidium toruloides</name>
    <dbReference type="NCBI Taxonomy" id="5286"/>
    <lineage>
        <taxon>Eukaryota</taxon>
        <taxon>Fungi</taxon>
        <taxon>Dikarya</taxon>
        <taxon>Basidiomycota</taxon>
        <taxon>Pucciniomycotina</taxon>
        <taxon>Microbotryomycetes</taxon>
        <taxon>Sporidiobolales</taxon>
        <taxon>Sporidiobolaceae</taxon>
        <taxon>Rhodotorula</taxon>
    </lineage>
</organism>
<feature type="region of interest" description="Disordered" evidence="1">
    <location>
        <begin position="128"/>
        <end position="154"/>
    </location>
</feature>
<evidence type="ECO:0000313" key="2">
    <source>
        <dbReference type="EMBL" id="PRQ72626.1"/>
    </source>
</evidence>
<dbReference type="EMBL" id="LCTV02000009">
    <property type="protein sequence ID" value="PRQ72626.1"/>
    <property type="molecule type" value="Genomic_DNA"/>
</dbReference>
<evidence type="ECO:0000256" key="1">
    <source>
        <dbReference type="SAM" id="MobiDB-lite"/>
    </source>
</evidence>
<feature type="region of interest" description="Disordered" evidence="1">
    <location>
        <begin position="185"/>
        <end position="208"/>
    </location>
</feature>
<comment type="caution">
    <text evidence="2">The sequence shown here is derived from an EMBL/GenBank/DDBJ whole genome shotgun (WGS) entry which is preliminary data.</text>
</comment>